<evidence type="ECO:0000313" key="3">
    <source>
        <dbReference type="Proteomes" id="UP000265515"/>
    </source>
</evidence>
<comment type="caution">
    <text evidence="2">The sequence shown here is derived from an EMBL/GenBank/DDBJ whole genome shotgun (WGS) entry which is preliminary data.</text>
</comment>
<keyword evidence="3" id="KW-1185">Reference proteome</keyword>
<name>A0A388LCG1_CHABU</name>
<dbReference type="Gramene" id="GBG79872">
    <property type="protein sequence ID" value="GBG79872"/>
    <property type="gene ID" value="CBR_g30138"/>
</dbReference>
<organism evidence="2 3">
    <name type="scientific">Chara braunii</name>
    <name type="common">Braun's stonewort</name>
    <dbReference type="NCBI Taxonomy" id="69332"/>
    <lineage>
        <taxon>Eukaryota</taxon>
        <taxon>Viridiplantae</taxon>
        <taxon>Streptophyta</taxon>
        <taxon>Charophyceae</taxon>
        <taxon>Charales</taxon>
        <taxon>Characeae</taxon>
        <taxon>Chara</taxon>
    </lineage>
</organism>
<feature type="region of interest" description="Disordered" evidence="1">
    <location>
        <begin position="90"/>
        <end position="112"/>
    </location>
</feature>
<dbReference type="AlphaFoldDB" id="A0A388LCG1"/>
<feature type="compositionally biased region" description="Basic and acidic residues" evidence="1">
    <location>
        <begin position="92"/>
        <end position="112"/>
    </location>
</feature>
<proteinExistence type="predicted"/>
<accession>A0A388LCG1</accession>
<dbReference type="Proteomes" id="UP000265515">
    <property type="component" value="Unassembled WGS sequence"/>
</dbReference>
<evidence type="ECO:0000313" key="2">
    <source>
        <dbReference type="EMBL" id="GBG79872.1"/>
    </source>
</evidence>
<sequence length="112" mass="12851">MGQACLAETDLKVAFRGNRARWKWFEWVKLCLSLKGKVSVVLNDTLQSSRKCLEKLRMDQKETECSSWSLAKLMLKRGKLAEEGRVGVVAEDTPRSSRNCLEKSRMDRKEAD</sequence>
<protein>
    <submittedName>
        <fullName evidence="2">Uncharacterized protein</fullName>
    </submittedName>
</protein>
<evidence type="ECO:0000256" key="1">
    <source>
        <dbReference type="SAM" id="MobiDB-lite"/>
    </source>
</evidence>
<dbReference type="EMBL" id="BFEA01000330">
    <property type="protein sequence ID" value="GBG79872.1"/>
    <property type="molecule type" value="Genomic_DNA"/>
</dbReference>
<gene>
    <name evidence="2" type="ORF">CBR_g30138</name>
</gene>
<reference evidence="2 3" key="1">
    <citation type="journal article" date="2018" name="Cell">
        <title>The Chara Genome: Secondary Complexity and Implications for Plant Terrestrialization.</title>
        <authorList>
            <person name="Nishiyama T."/>
            <person name="Sakayama H."/>
            <person name="Vries J.D."/>
            <person name="Buschmann H."/>
            <person name="Saint-Marcoux D."/>
            <person name="Ullrich K.K."/>
            <person name="Haas F.B."/>
            <person name="Vanderstraeten L."/>
            <person name="Becker D."/>
            <person name="Lang D."/>
            <person name="Vosolsobe S."/>
            <person name="Rombauts S."/>
            <person name="Wilhelmsson P.K.I."/>
            <person name="Janitza P."/>
            <person name="Kern R."/>
            <person name="Heyl A."/>
            <person name="Rumpler F."/>
            <person name="Villalobos L.I.A.C."/>
            <person name="Clay J.M."/>
            <person name="Skokan R."/>
            <person name="Toyoda A."/>
            <person name="Suzuki Y."/>
            <person name="Kagoshima H."/>
            <person name="Schijlen E."/>
            <person name="Tajeshwar N."/>
            <person name="Catarino B."/>
            <person name="Hetherington A.J."/>
            <person name="Saltykova A."/>
            <person name="Bonnot C."/>
            <person name="Breuninger H."/>
            <person name="Symeonidi A."/>
            <person name="Radhakrishnan G.V."/>
            <person name="Van Nieuwerburgh F."/>
            <person name="Deforce D."/>
            <person name="Chang C."/>
            <person name="Karol K.G."/>
            <person name="Hedrich R."/>
            <person name="Ulvskov P."/>
            <person name="Glockner G."/>
            <person name="Delwiche C.F."/>
            <person name="Petrasek J."/>
            <person name="Van de Peer Y."/>
            <person name="Friml J."/>
            <person name="Beilby M."/>
            <person name="Dolan L."/>
            <person name="Kohara Y."/>
            <person name="Sugano S."/>
            <person name="Fujiyama A."/>
            <person name="Delaux P.-M."/>
            <person name="Quint M."/>
            <person name="TheiBen G."/>
            <person name="Hagemann M."/>
            <person name="Harholt J."/>
            <person name="Dunand C."/>
            <person name="Zachgo S."/>
            <person name="Langdale J."/>
            <person name="Maumus F."/>
            <person name="Straeten D.V.D."/>
            <person name="Gould S.B."/>
            <person name="Rensing S.A."/>
        </authorList>
    </citation>
    <scope>NUCLEOTIDE SEQUENCE [LARGE SCALE GENOMIC DNA]</scope>
    <source>
        <strain evidence="2 3">S276</strain>
    </source>
</reference>